<evidence type="ECO:0000313" key="4">
    <source>
        <dbReference type="Proteomes" id="UP000749646"/>
    </source>
</evidence>
<evidence type="ECO:0000313" key="3">
    <source>
        <dbReference type="EMBL" id="KAF9995513.1"/>
    </source>
</evidence>
<organism evidence="3 4">
    <name type="scientific">Modicella reniformis</name>
    <dbReference type="NCBI Taxonomy" id="1440133"/>
    <lineage>
        <taxon>Eukaryota</taxon>
        <taxon>Fungi</taxon>
        <taxon>Fungi incertae sedis</taxon>
        <taxon>Mucoromycota</taxon>
        <taxon>Mortierellomycotina</taxon>
        <taxon>Mortierellomycetes</taxon>
        <taxon>Mortierellales</taxon>
        <taxon>Mortierellaceae</taxon>
        <taxon>Modicella</taxon>
    </lineage>
</organism>
<protein>
    <submittedName>
        <fullName evidence="3">Uncharacterized protein</fullName>
    </submittedName>
</protein>
<feature type="non-terminal residue" evidence="3">
    <location>
        <position position="164"/>
    </location>
</feature>
<sequence length="164" mass="18717">MYQLVPSEEDDRDEDRTVSGSHRGQGENGMKKKKKTRPSLKDRFTNMLLGPGKPEPPCCPTPIKEGPNGPTINGFTLPRKKEKYCIDLIFMKRLWRFFKLLVLKPSRVGWLYLIMTVFCCANEGVVYFVGTIPSQYYKVLGDKDSPSFWRLLFTSLGTVFLAGL</sequence>
<feature type="transmembrane region" description="Helical" evidence="2">
    <location>
        <begin position="108"/>
        <end position="127"/>
    </location>
</feature>
<gene>
    <name evidence="3" type="ORF">BGZ65_008850</name>
</gene>
<dbReference type="AlphaFoldDB" id="A0A9P6SS22"/>
<dbReference type="EMBL" id="JAAAHW010001338">
    <property type="protein sequence ID" value="KAF9995513.1"/>
    <property type="molecule type" value="Genomic_DNA"/>
</dbReference>
<keyword evidence="2" id="KW-1133">Transmembrane helix</keyword>
<dbReference type="OrthoDB" id="422637at2759"/>
<reference evidence="3" key="1">
    <citation type="journal article" date="2020" name="Fungal Divers.">
        <title>Resolving the Mortierellaceae phylogeny through synthesis of multi-gene phylogenetics and phylogenomics.</title>
        <authorList>
            <person name="Vandepol N."/>
            <person name="Liber J."/>
            <person name="Desiro A."/>
            <person name="Na H."/>
            <person name="Kennedy M."/>
            <person name="Barry K."/>
            <person name="Grigoriev I.V."/>
            <person name="Miller A.N."/>
            <person name="O'Donnell K."/>
            <person name="Stajich J.E."/>
            <person name="Bonito G."/>
        </authorList>
    </citation>
    <scope>NUCLEOTIDE SEQUENCE</scope>
    <source>
        <strain evidence="3">MES-2147</strain>
    </source>
</reference>
<accession>A0A9P6SS22</accession>
<evidence type="ECO:0000256" key="2">
    <source>
        <dbReference type="SAM" id="Phobius"/>
    </source>
</evidence>
<evidence type="ECO:0000256" key="1">
    <source>
        <dbReference type="SAM" id="MobiDB-lite"/>
    </source>
</evidence>
<proteinExistence type="predicted"/>
<dbReference type="Proteomes" id="UP000749646">
    <property type="component" value="Unassembled WGS sequence"/>
</dbReference>
<feature type="region of interest" description="Disordered" evidence="1">
    <location>
        <begin position="1"/>
        <end position="46"/>
    </location>
</feature>
<comment type="caution">
    <text evidence="3">The sequence shown here is derived from an EMBL/GenBank/DDBJ whole genome shotgun (WGS) entry which is preliminary data.</text>
</comment>
<keyword evidence="4" id="KW-1185">Reference proteome</keyword>
<keyword evidence="2" id="KW-0472">Membrane</keyword>
<keyword evidence="2" id="KW-0812">Transmembrane</keyword>
<name>A0A9P6SS22_9FUNG</name>